<dbReference type="Proteomes" id="UP000827138">
    <property type="component" value="Chromosome"/>
</dbReference>
<feature type="coiled-coil region" evidence="1">
    <location>
        <begin position="96"/>
        <end position="161"/>
    </location>
</feature>
<name>A0ABX8Y5Z5_9ACTN</name>
<reference evidence="2 3" key="1">
    <citation type="submission" date="2021-08" db="EMBL/GenBank/DDBJ databases">
        <authorList>
            <person name="Ping M."/>
        </authorList>
    </citation>
    <scope>NUCLEOTIDE SEQUENCE [LARGE SCALE GENOMIC DNA]</scope>
    <source>
        <strain evidence="2 3">MG28</strain>
    </source>
</reference>
<evidence type="ECO:0000313" key="3">
    <source>
        <dbReference type="Proteomes" id="UP000827138"/>
    </source>
</evidence>
<proteinExistence type="predicted"/>
<keyword evidence="1" id="KW-0175">Coiled coil</keyword>
<evidence type="ECO:0000313" key="2">
    <source>
        <dbReference type="EMBL" id="QYX83278.1"/>
    </source>
</evidence>
<accession>A0ABX8Y5Z5</accession>
<evidence type="ECO:0008006" key="4">
    <source>
        <dbReference type="Google" id="ProtNLM"/>
    </source>
</evidence>
<evidence type="ECO:0000256" key="1">
    <source>
        <dbReference type="SAM" id="Coils"/>
    </source>
</evidence>
<protein>
    <recommendedName>
        <fullName evidence="4">Restriction endonuclease type IV Mrr domain-containing protein</fullName>
    </recommendedName>
</protein>
<keyword evidence="3" id="KW-1185">Reference proteome</keyword>
<gene>
    <name evidence="2" type="ORF">K1J60_30125</name>
</gene>
<dbReference type="RefSeq" id="WP_220651766.1">
    <property type="nucleotide sequence ID" value="NZ_CP080647.1"/>
</dbReference>
<sequence>MRAQRIHPAAYGALVEALARIYWFKKDLIKFLRLRASEHPELVAGLNFEDYKIAFAEEFVDRLMADEDRYRDLTLSIMLEISQMESFPSLKRQPDAEKLLAQANDAVADLKTWTERFQGLMEERARVEAQQAQHEERAKHRRGLSQRLGELKEEFLRLELDADRQRAGRAFEPFLHSLFDLFDMQPRLGYDLEFQQIDGSITYDTDDYVLEAKWLKGAVEAGPLLLFNEKVRRKGKNALGLFISVNGFSAGAKAAFHEGTAFLTMEGTDLFCVLDDRVRLDDLLSRKKRHANDTGDCYFPAHLMLD</sequence>
<dbReference type="EMBL" id="CP080647">
    <property type="protein sequence ID" value="QYX83278.1"/>
    <property type="molecule type" value="Genomic_DNA"/>
</dbReference>
<organism evidence="2 3">
    <name type="scientific">Streptomyces akebiae</name>
    <dbReference type="NCBI Taxonomy" id="2865673"/>
    <lineage>
        <taxon>Bacteria</taxon>
        <taxon>Bacillati</taxon>
        <taxon>Actinomycetota</taxon>
        <taxon>Actinomycetes</taxon>
        <taxon>Kitasatosporales</taxon>
        <taxon>Streptomycetaceae</taxon>
        <taxon>Streptomyces</taxon>
    </lineage>
</organism>